<proteinExistence type="predicted"/>
<gene>
    <name evidence="2" type="ORF">MNBD_CHLOROFLEXI01-5302</name>
</gene>
<keyword evidence="1" id="KW-0812">Transmembrane</keyword>
<name>A0A3B0ULT5_9ZZZZ</name>
<feature type="transmembrane region" description="Helical" evidence="1">
    <location>
        <begin position="132"/>
        <end position="151"/>
    </location>
</feature>
<keyword evidence="1" id="KW-0472">Membrane</keyword>
<organism evidence="2">
    <name type="scientific">hydrothermal vent metagenome</name>
    <dbReference type="NCBI Taxonomy" id="652676"/>
    <lineage>
        <taxon>unclassified sequences</taxon>
        <taxon>metagenomes</taxon>
        <taxon>ecological metagenomes</taxon>
    </lineage>
</organism>
<keyword evidence="1" id="KW-1133">Transmembrane helix</keyword>
<protein>
    <submittedName>
        <fullName evidence="2">Uncharacterized protein</fullName>
    </submittedName>
</protein>
<feature type="transmembrane region" description="Helical" evidence="1">
    <location>
        <begin position="52"/>
        <end position="76"/>
    </location>
</feature>
<sequence>MSNLTSEDEFILGKIIEYQMGLISRRWQYFATYLVINGIFFNVTELRSGRDILIILMPVTNLISAIIFLQLVSLAARRMEENQIILLDKLSTSIFSLPVDGKFRFSSVTIMIFFAIIAISIGWFYMLYRANFVVGIVLTIIFLLNLGALRWKPLNHDNTI</sequence>
<feature type="transmembrane region" description="Helical" evidence="1">
    <location>
        <begin position="105"/>
        <end position="126"/>
    </location>
</feature>
<reference evidence="2" key="1">
    <citation type="submission" date="2018-06" db="EMBL/GenBank/DDBJ databases">
        <authorList>
            <person name="Zhirakovskaya E."/>
        </authorList>
    </citation>
    <scope>NUCLEOTIDE SEQUENCE</scope>
</reference>
<dbReference type="AlphaFoldDB" id="A0A3B0ULT5"/>
<feature type="transmembrane region" description="Helical" evidence="1">
    <location>
        <begin position="27"/>
        <end position="46"/>
    </location>
</feature>
<evidence type="ECO:0000256" key="1">
    <source>
        <dbReference type="SAM" id="Phobius"/>
    </source>
</evidence>
<dbReference type="EMBL" id="UOEU01000275">
    <property type="protein sequence ID" value="VAW31708.1"/>
    <property type="molecule type" value="Genomic_DNA"/>
</dbReference>
<accession>A0A3B0ULT5</accession>
<evidence type="ECO:0000313" key="2">
    <source>
        <dbReference type="EMBL" id="VAW31708.1"/>
    </source>
</evidence>